<dbReference type="GO" id="GO:0005198">
    <property type="term" value="F:structural molecule activity"/>
    <property type="evidence" value="ECO:0007669"/>
    <property type="project" value="InterPro"/>
</dbReference>
<gene>
    <name evidence="2" type="ORF">RHSIM_Rhsim06G0168200</name>
</gene>
<dbReference type="PRINTS" id="PR00225">
    <property type="entry name" value="GEMCOATBR1"/>
</dbReference>
<organism evidence="2 3">
    <name type="scientific">Rhododendron simsii</name>
    <name type="common">Sims's rhododendron</name>
    <dbReference type="NCBI Taxonomy" id="118357"/>
    <lineage>
        <taxon>Eukaryota</taxon>
        <taxon>Viridiplantae</taxon>
        <taxon>Streptophyta</taxon>
        <taxon>Embryophyta</taxon>
        <taxon>Tracheophyta</taxon>
        <taxon>Spermatophyta</taxon>
        <taxon>Magnoliopsida</taxon>
        <taxon>eudicotyledons</taxon>
        <taxon>Gunneridae</taxon>
        <taxon>Pentapetalae</taxon>
        <taxon>asterids</taxon>
        <taxon>Ericales</taxon>
        <taxon>Ericaceae</taxon>
        <taxon>Ericoideae</taxon>
        <taxon>Rhodoreae</taxon>
        <taxon>Rhododendron</taxon>
    </lineage>
</organism>
<dbReference type="InterPro" id="IPR029053">
    <property type="entry name" value="Viral_coat"/>
</dbReference>
<keyword evidence="3" id="KW-1185">Reference proteome</keyword>
<accession>A0A834LNH2</accession>
<sequence>MMKSGQKRPNYFGFGQKNYAKRLKGYSNRGYVSNRRTLTRRYRGVNTSNKRYFMCKSLKDEVFCAVAGVRNGMIYSDYFTLPSLGQGVETRNTNRVKIWTVNLDGRFSVCHIGQPDHQMVEDPSQSVDIPNIEGNIGLFVVLDRMPVPSAIPTFGDVFGEVPNDVSSILDQHVRVDQLSRFKVLVRERRYVNESLHGSTINLKRYVKLSGRNRVVTTFKDMGTNTSGRYGNIRDNALVIYAVWESNVPSLMRFSINSRTVYFH</sequence>
<dbReference type="GO" id="GO:0043657">
    <property type="term" value="C:host cell"/>
    <property type="evidence" value="ECO:0007669"/>
    <property type="project" value="InterPro"/>
</dbReference>
<proteinExistence type="predicted"/>
<reference evidence="2" key="1">
    <citation type="submission" date="2019-11" db="EMBL/GenBank/DDBJ databases">
        <authorList>
            <person name="Liu Y."/>
            <person name="Hou J."/>
            <person name="Li T.-Q."/>
            <person name="Guan C.-H."/>
            <person name="Wu X."/>
            <person name="Wu H.-Z."/>
            <person name="Ling F."/>
            <person name="Zhang R."/>
            <person name="Shi X.-G."/>
            <person name="Ren J.-P."/>
            <person name="Chen E.-F."/>
            <person name="Sun J.-M."/>
        </authorList>
    </citation>
    <scope>NUCLEOTIDE SEQUENCE</scope>
    <source>
        <strain evidence="2">Adult_tree_wgs_1</strain>
        <tissue evidence="2">Leaves</tissue>
    </source>
</reference>
<dbReference type="OrthoDB" id="1617718at2759"/>
<evidence type="ECO:0000313" key="3">
    <source>
        <dbReference type="Proteomes" id="UP000626092"/>
    </source>
</evidence>
<keyword evidence="1" id="KW-1048">Host nucleus</keyword>
<dbReference type="InterPro" id="IPR000263">
    <property type="entry name" value="GV_A/BR1_coat"/>
</dbReference>
<comment type="caution">
    <text evidence="2">The sequence shown here is derived from an EMBL/GenBank/DDBJ whole genome shotgun (WGS) entry which is preliminary data.</text>
</comment>
<dbReference type="EMBL" id="WJXA01000006">
    <property type="protein sequence ID" value="KAF7141495.1"/>
    <property type="molecule type" value="Genomic_DNA"/>
</dbReference>
<dbReference type="AlphaFoldDB" id="A0A834LNH2"/>
<dbReference type="InterPro" id="IPR001530">
    <property type="entry name" value="Gemini_BR1"/>
</dbReference>
<dbReference type="Proteomes" id="UP000626092">
    <property type="component" value="Unassembled WGS sequence"/>
</dbReference>
<protein>
    <submittedName>
        <fullName evidence="2">Uncharacterized protein</fullName>
    </submittedName>
</protein>
<dbReference type="GO" id="GO:0051027">
    <property type="term" value="P:DNA transport"/>
    <property type="evidence" value="ECO:0007669"/>
    <property type="project" value="InterPro"/>
</dbReference>
<dbReference type="Pfam" id="PF00844">
    <property type="entry name" value="Gemini_coat"/>
    <property type="match status" value="1"/>
</dbReference>
<dbReference type="GO" id="GO:0003697">
    <property type="term" value="F:single-stranded DNA binding"/>
    <property type="evidence" value="ECO:0007669"/>
    <property type="project" value="InterPro"/>
</dbReference>
<dbReference type="Gene3D" id="2.60.120.20">
    <property type="match status" value="1"/>
</dbReference>
<name>A0A834LNH2_RHOSS</name>
<evidence type="ECO:0000313" key="2">
    <source>
        <dbReference type="EMBL" id="KAF7141495.1"/>
    </source>
</evidence>
<evidence type="ECO:0000256" key="1">
    <source>
        <dbReference type="ARBA" id="ARBA00022562"/>
    </source>
</evidence>